<keyword evidence="8" id="KW-1185">Reference proteome</keyword>
<dbReference type="GO" id="GO:0007464">
    <property type="term" value="P:R3/R4 cell fate commitment"/>
    <property type="evidence" value="ECO:0007669"/>
    <property type="project" value="UniProtKB-ARBA"/>
</dbReference>
<keyword evidence="1" id="KW-0217">Developmental protein</keyword>
<feature type="region of interest" description="Disordered" evidence="6">
    <location>
        <begin position="365"/>
        <end position="387"/>
    </location>
</feature>
<dbReference type="GO" id="GO:0045467">
    <property type="term" value="P:R7 cell development"/>
    <property type="evidence" value="ECO:0007669"/>
    <property type="project" value="UniProtKB-ARBA"/>
</dbReference>
<feature type="region of interest" description="Disordered" evidence="6">
    <location>
        <begin position="423"/>
        <end position="447"/>
    </location>
</feature>
<evidence type="ECO:0000256" key="3">
    <source>
        <dbReference type="ARBA" id="ARBA00022902"/>
    </source>
</evidence>
<dbReference type="EMBL" id="HG994594">
    <property type="protein sequence ID" value="CAF2858554.1"/>
    <property type="molecule type" value="Genomic_DNA"/>
</dbReference>
<dbReference type="OrthoDB" id="624345at2759"/>
<dbReference type="GO" id="GO:0008406">
    <property type="term" value="P:gonad development"/>
    <property type="evidence" value="ECO:0007669"/>
    <property type="project" value="UniProtKB-ARBA"/>
</dbReference>
<feature type="region of interest" description="Disordered" evidence="6">
    <location>
        <begin position="187"/>
        <end position="301"/>
    </location>
</feature>
<keyword evidence="3" id="KW-0524">Neurogenesis</keyword>
<dbReference type="SMART" id="SM00355">
    <property type="entry name" value="ZnF_C2H2"/>
    <property type="match status" value="6"/>
</dbReference>
<protein>
    <submittedName>
        <fullName evidence="7">(salmon louse) hypothetical protein</fullName>
    </submittedName>
</protein>
<dbReference type="InterPro" id="IPR011333">
    <property type="entry name" value="SKP1/BTB/POZ_sf"/>
</dbReference>
<evidence type="ECO:0000313" key="8">
    <source>
        <dbReference type="Proteomes" id="UP000675881"/>
    </source>
</evidence>
<reference evidence="7" key="1">
    <citation type="submission" date="2021-02" db="EMBL/GenBank/DDBJ databases">
        <authorList>
            <person name="Bekaert M."/>
        </authorList>
    </citation>
    <scope>NUCLEOTIDE SEQUENCE</scope>
    <source>
        <strain evidence="7">IoA-00</strain>
    </source>
</reference>
<evidence type="ECO:0000256" key="2">
    <source>
        <dbReference type="ARBA" id="ARBA00022782"/>
    </source>
</evidence>
<dbReference type="GO" id="GO:0007526">
    <property type="term" value="P:larval somatic muscle development"/>
    <property type="evidence" value="ECO:0007669"/>
    <property type="project" value="UniProtKB-ARBA"/>
</dbReference>
<name>A0A7R8CLM8_LEPSM</name>
<feature type="compositionally biased region" description="Low complexity" evidence="6">
    <location>
        <begin position="373"/>
        <end position="383"/>
    </location>
</feature>
<dbReference type="CDD" id="cd18315">
    <property type="entry name" value="BTB_POZ_BAB-like"/>
    <property type="match status" value="1"/>
</dbReference>
<dbReference type="PANTHER" id="PTHR23110:SF111">
    <property type="entry name" value="LONGITUDINALS LACKING PROTEIN, ISOFORMS F_I_K_T"/>
    <property type="match status" value="1"/>
</dbReference>
<dbReference type="GO" id="GO:0035167">
    <property type="term" value="P:larval lymph gland hemopoiesis"/>
    <property type="evidence" value="ECO:0007669"/>
    <property type="project" value="UniProtKB-ARBA"/>
</dbReference>
<dbReference type="GO" id="GO:0045476">
    <property type="term" value="P:nurse cell apoptotic process"/>
    <property type="evidence" value="ECO:0007669"/>
    <property type="project" value="UniProtKB-ARBA"/>
</dbReference>
<dbReference type="GO" id="GO:0016199">
    <property type="term" value="P:axon midline choice point recognition"/>
    <property type="evidence" value="ECO:0007669"/>
    <property type="project" value="UniProtKB-ARBA"/>
</dbReference>
<dbReference type="PANTHER" id="PTHR23110">
    <property type="entry name" value="BTB DOMAIN TRANSCRIPTION FACTOR"/>
    <property type="match status" value="1"/>
</dbReference>
<feature type="region of interest" description="Disordered" evidence="6">
    <location>
        <begin position="550"/>
        <end position="570"/>
    </location>
</feature>
<evidence type="ECO:0000256" key="6">
    <source>
        <dbReference type="SAM" id="MobiDB-lite"/>
    </source>
</evidence>
<dbReference type="GO" id="GO:0005634">
    <property type="term" value="C:nucleus"/>
    <property type="evidence" value="ECO:0007669"/>
    <property type="project" value="TreeGrafter"/>
</dbReference>
<dbReference type="PROSITE" id="PS00028">
    <property type="entry name" value="ZINC_FINGER_C2H2_1"/>
    <property type="match status" value="1"/>
</dbReference>
<dbReference type="InterPro" id="IPR051095">
    <property type="entry name" value="Dros_DevTransReg"/>
</dbReference>
<feature type="compositionally biased region" description="Low complexity" evidence="6">
    <location>
        <begin position="430"/>
        <end position="447"/>
    </location>
</feature>
<evidence type="ECO:0000256" key="1">
    <source>
        <dbReference type="ARBA" id="ARBA00022473"/>
    </source>
</evidence>
<dbReference type="PROSITE" id="PS50097">
    <property type="entry name" value="BTB"/>
    <property type="match status" value="1"/>
</dbReference>
<dbReference type="Proteomes" id="UP000675881">
    <property type="component" value="Chromosome 15"/>
</dbReference>
<keyword evidence="2" id="KW-0221">Differentiation</keyword>
<organism evidence="7 8">
    <name type="scientific">Lepeophtheirus salmonis</name>
    <name type="common">Salmon louse</name>
    <name type="synonym">Caligus salmonis</name>
    <dbReference type="NCBI Taxonomy" id="72036"/>
    <lineage>
        <taxon>Eukaryota</taxon>
        <taxon>Metazoa</taxon>
        <taxon>Ecdysozoa</taxon>
        <taxon>Arthropoda</taxon>
        <taxon>Crustacea</taxon>
        <taxon>Multicrustacea</taxon>
        <taxon>Hexanauplia</taxon>
        <taxon>Copepoda</taxon>
        <taxon>Siphonostomatoida</taxon>
        <taxon>Caligidae</taxon>
        <taxon>Lepeophtheirus</taxon>
    </lineage>
</organism>
<dbReference type="InterPro" id="IPR000210">
    <property type="entry name" value="BTB/POZ_dom"/>
</dbReference>
<dbReference type="Pfam" id="PF00651">
    <property type="entry name" value="BTB"/>
    <property type="match status" value="1"/>
</dbReference>
<dbReference type="GO" id="GO:0006357">
    <property type="term" value="P:regulation of transcription by RNA polymerase II"/>
    <property type="evidence" value="ECO:0007669"/>
    <property type="project" value="TreeGrafter"/>
</dbReference>
<dbReference type="InterPro" id="IPR013087">
    <property type="entry name" value="Znf_C2H2_type"/>
</dbReference>
<proteinExistence type="predicted"/>
<keyword evidence="4" id="KW-0539">Nucleus</keyword>
<dbReference type="Gene3D" id="3.30.160.60">
    <property type="entry name" value="Classic Zinc Finger"/>
    <property type="match status" value="2"/>
</dbReference>
<feature type="compositionally biased region" description="Basic and acidic residues" evidence="6">
    <location>
        <begin position="249"/>
        <end position="264"/>
    </location>
</feature>
<feature type="compositionally biased region" description="Low complexity" evidence="6">
    <location>
        <begin position="211"/>
        <end position="226"/>
    </location>
</feature>
<comment type="function">
    <text evidence="5">Putative transcription factor required for axon growth and guidance in the central and peripheral nervous systems. Repels CNS axons away from the midline by promoting the expression of the midline repellent sli and its receptor robo.</text>
</comment>
<dbReference type="Gene3D" id="3.30.710.10">
    <property type="entry name" value="Potassium Channel Kv1.1, Chain A"/>
    <property type="match status" value="1"/>
</dbReference>
<dbReference type="GO" id="GO:0048813">
    <property type="term" value="P:dendrite morphogenesis"/>
    <property type="evidence" value="ECO:0007669"/>
    <property type="project" value="UniProtKB-ARBA"/>
</dbReference>
<evidence type="ECO:0000313" key="7">
    <source>
        <dbReference type="EMBL" id="CAF2858554.1"/>
    </source>
</evidence>
<evidence type="ECO:0000256" key="4">
    <source>
        <dbReference type="ARBA" id="ARBA00023242"/>
    </source>
</evidence>
<dbReference type="SUPFAM" id="SSF54695">
    <property type="entry name" value="POZ domain"/>
    <property type="match status" value="1"/>
</dbReference>
<sequence length="614" mass="68508">MRALKPSFKRDDDELMSQAYLEEKKLKVTEGRSIKPAGYEMNENGRTFKKKPAHANSLIDSLLVIIIKMGSTEEAFCLKWNDFPKERHFFFFAELRRDSDLTDITIVVEGTHLKAHKVILSACSGAFKDLFRSGISKDPIVMLWDVSAEDMEALFNFMYQGQVNVVQERLNTFLDLAERLRVKGLTNKSAEDEEDEEIHKSPRRPTSSVHSRSNTPNTTTNTSTSNDHNRKRLTGNSPSSNSSNKKQRVKDESDSEDKSVDKTHPIVMIKQESGKISTGGTDGDDRNDGINEMDDSSYGGEYNNDYFDTEGEQFTEDMIQGTSHDFTSAESNKESRHENCSCHSNPVSLCGKVFSSKPKMLKHKTLKHHGEARSLSSSSSSAPMAPPQPSNCPYCGKFFDTRQGMNGHTAHCTLRPKSIVQSPHSNQIITTSSSEPSISSGGSSSNSLTTAGGITMAVCPDCGRLFQSKHQMYGHRAHCKARVPPPPKKTVMPPLPTQTASCTASTSQGICPWCNKSFVKLNRHIEDIHFPVPTKCDVCHKEFASRHKMQNHRHTAHKSRPNITSTNTTVSSSPESFCPYCQRGFDSKHKMHGHIGRCSQRPSRINLQSSWNLP</sequence>
<dbReference type="SMART" id="SM00225">
    <property type="entry name" value="BTB"/>
    <property type="match status" value="1"/>
</dbReference>
<evidence type="ECO:0000256" key="5">
    <source>
        <dbReference type="ARBA" id="ARBA00037382"/>
    </source>
</evidence>
<dbReference type="PROSITE" id="PS50157">
    <property type="entry name" value="ZINC_FINGER_C2H2_2"/>
    <property type="match status" value="2"/>
</dbReference>
<gene>
    <name evidence="7" type="ORF">LSAA_5945</name>
</gene>
<accession>A0A7R8CLM8</accession>
<dbReference type="AlphaFoldDB" id="A0A7R8CLM8"/>
<feature type="compositionally biased region" description="Basic residues" evidence="6">
    <location>
        <begin position="550"/>
        <end position="560"/>
    </location>
</feature>